<dbReference type="SUPFAM" id="SSF53850">
    <property type="entry name" value="Periplasmic binding protein-like II"/>
    <property type="match status" value="1"/>
</dbReference>
<dbReference type="EMBL" id="LR134516">
    <property type="protein sequence ID" value="VEJ22143.1"/>
    <property type="molecule type" value="Genomic_DNA"/>
</dbReference>
<feature type="chain" id="PRO_5018691782" evidence="2">
    <location>
        <begin position="23"/>
        <end position="336"/>
    </location>
</feature>
<dbReference type="GO" id="GO:0030975">
    <property type="term" value="F:thiamine binding"/>
    <property type="evidence" value="ECO:0007669"/>
    <property type="project" value="InterPro"/>
</dbReference>
<dbReference type="InterPro" id="IPR005948">
    <property type="entry name" value="ThiB-like"/>
</dbReference>
<evidence type="ECO:0000313" key="3">
    <source>
        <dbReference type="EMBL" id="VEJ22143.1"/>
    </source>
</evidence>
<feature type="signal peptide" evidence="2">
    <location>
        <begin position="1"/>
        <end position="22"/>
    </location>
</feature>
<organism evidence="3 4">
    <name type="scientific">Neisseria animaloris</name>
    <dbReference type="NCBI Taxonomy" id="326522"/>
    <lineage>
        <taxon>Bacteria</taxon>
        <taxon>Pseudomonadati</taxon>
        <taxon>Pseudomonadota</taxon>
        <taxon>Betaproteobacteria</taxon>
        <taxon>Neisseriales</taxon>
        <taxon>Neisseriaceae</taxon>
        <taxon>Neisseria</taxon>
    </lineage>
</organism>
<dbReference type="GO" id="GO:0030976">
    <property type="term" value="F:thiamine pyrophosphate binding"/>
    <property type="evidence" value="ECO:0007669"/>
    <property type="project" value="TreeGrafter"/>
</dbReference>
<dbReference type="Proteomes" id="UP000268229">
    <property type="component" value="Chromosome"/>
</dbReference>
<reference evidence="3 4" key="1">
    <citation type="submission" date="2018-12" db="EMBL/GenBank/DDBJ databases">
        <authorList>
            <consortium name="Pathogen Informatics"/>
        </authorList>
    </citation>
    <scope>NUCLEOTIDE SEQUENCE [LARGE SCALE GENOMIC DNA]</scope>
    <source>
        <strain evidence="3 4">NCTC12227</strain>
    </source>
</reference>
<accession>A0A3S5F6N2</accession>
<dbReference type="GO" id="GO:0015888">
    <property type="term" value="P:thiamine transport"/>
    <property type="evidence" value="ECO:0007669"/>
    <property type="project" value="InterPro"/>
</dbReference>
<proteinExistence type="predicted"/>
<evidence type="ECO:0000313" key="4">
    <source>
        <dbReference type="Proteomes" id="UP000268229"/>
    </source>
</evidence>
<dbReference type="NCBIfam" id="TIGR01254">
    <property type="entry name" value="sfuA"/>
    <property type="match status" value="1"/>
</dbReference>
<dbReference type="Gene3D" id="3.40.190.10">
    <property type="entry name" value="Periplasmic binding protein-like II"/>
    <property type="match status" value="2"/>
</dbReference>
<dbReference type="KEGG" id="nani:NCTC12227_01922"/>
<protein>
    <submittedName>
        <fullName evidence="3">Putative solute-binding periplasmic protein</fullName>
    </submittedName>
</protein>
<sequence length="336" mass="36937">MKMNRKIVFGWGALLFSLSAWAQTEVRLVVHNSFSLPKNAFVKFERENKAKVTVIKAGSGNEMLNKLILSRAKPIADAVYGLDNVNIGKAAQSGILAVQQPRSAATDVTLPGAAAVDYAYVVLNYDKKWFAEKNLPLPKSLEDLTKPAYKNLLVTQNPGTSGPGLAFLMANIAGMGEEQAFKWWADMRKNGVKVSKSWSDAYYTDFTQNGGSRPLIVSYATSPAAEVHFGKGKYQTPPTGNLFLKGAVFRQVEGAAVLRGAKQPALAAKLVSYLQSGEVQKALPSEMWVYPAVKGTQLPKVFDFAQLPDHHYTPDTAQITQKQKTWVSRWIRVVLK</sequence>
<keyword evidence="4" id="KW-1185">Reference proteome</keyword>
<evidence type="ECO:0000256" key="2">
    <source>
        <dbReference type="SAM" id="SignalP"/>
    </source>
</evidence>
<dbReference type="AlphaFoldDB" id="A0A3S5F6N2"/>
<name>A0A3S5F6N2_9NEIS</name>
<evidence type="ECO:0000256" key="1">
    <source>
        <dbReference type="ARBA" id="ARBA00022729"/>
    </source>
</evidence>
<keyword evidence="1 2" id="KW-0732">Signal</keyword>
<dbReference type="PANTHER" id="PTHR30006:SF2">
    <property type="entry name" value="ABC TRANSPORTER SUBSTRATE-BINDING PROTEIN"/>
    <property type="match status" value="1"/>
</dbReference>
<dbReference type="GO" id="GO:0030288">
    <property type="term" value="C:outer membrane-bounded periplasmic space"/>
    <property type="evidence" value="ECO:0007669"/>
    <property type="project" value="TreeGrafter"/>
</dbReference>
<dbReference type="CDD" id="cd13545">
    <property type="entry name" value="PBP2_TbpA"/>
    <property type="match status" value="1"/>
</dbReference>
<dbReference type="PANTHER" id="PTHR30006">
    <property type="entry name" value="THIAMINE-BINDING PERIPLASMIC PROTEIN-RELATED"/>
    <property type="match status" value="1"/>
</dbReference>
<dbReference type="STRING" id="326522.BWD08_07460"/>
<gene>
    <name evidence="3" type="primary">thiB</name>
    <name evidence="3" type="ORF">NCTC12227_01922</name>
</gene>
<dbReference type="Pfam" id="PF13343">
    <property type="entry name" value="SBP_bac_6"/>
    <property type="match status" value="1"/>
</dbReference>